<dbReference type="GO" id="GO:0005615">
    <property type="term" value="C:extracellular space"/>
    <property type="evidence" value="ECO:0007669"/>
    <property type="project" value="TreeGrafter"/>
</dbReference>
<evidence type="ECO:0000259" key="4">
    <source>
        <dbReference type="SMART" id="SM00328"/>
    </source>
</evidence>
<dbReference type="SMART" id="SM00328">
    <property type="entry name" value="BPI1"/>
    <property type="match status" value="1"/>
</dbReference>
<name>A0A8S3YNE6_9EUPU</name>
<feature type="domain" description="Lipid-binding serum glycoprotein C-terminal" evidence="5">
    <location>
        <begin position="250"/>
        <end position="432"/>
    </location>
</feature>
<dbReference type="Gene3D" id="3.15.20.10">
    <property type="entry name" value="Bactericidal permeability-increasing protein, domain 2"/>
    <property type="match status" value="1"/>
</dbReference>
<dbReference type="EMBL" id="CAJHNH020000260">
    <property type="protein sequence ID" value="CAG5116460.1"/>
    <property type="molecule type" value="Genomic_DNA"/>
</dbReference>
<evidence type="ECO:0000313" key="6">
    <source>
        <dbReference type="EMBL" id="CAG5116460.1"/>
    </source>
</evidence>
<feature type="signal peptide" evidence="3">
    <location>
        <begin position="1"/>
        <end position="19"/>
    </location>
</feature>
<dbReference type="OrthoDB" id="10255543at2759"/>
<protein>
    <recommendedName>
        <fullName evidence="8">Bactericidal permeability-increasing protein</fullName>
    </recommendedName>
</protein>
<dbReference type="SUPFAM" id="SSF55394">
    <property type="entry name" value="Bactericidal permeability-increasing protein, BPI"/>
    <property type="match status" value="2"/>
</dbReference>
<dbReference type="InterPro" id="IPR017943">
    <property type="entry name" value="Bactericidal_perm-incr_a/b_dom"/>
</dbReference>
<dbReference type="PANTHER" id="PTHR10504:SF131">
    <property type="entry name" value="BPI2 DOMAIN-CONTAINING PROTEIN"/>
    <property type="match status" value="1"/>
</dbReference>
<dbReference type="Pfam" id="PF02886">
    <property type="entry name" value="LBP_BPI_CETP_C"/>
    <property type="match status" value="1"/>
</dbReference>
<dbReference type="GO" id="GO:0008289">
    <property type="term" value="F:lipid binding"/>
    <property type="evidence" value="ECO:0007669"/>
    <property type="project" value="InterPro"/>
</dbReference>
<dbReference type="InterPro" id="IPR001124">
    <property type="entry name" value="Lipid-bd_serum_glycop_C"/>
</dbReference>
<gene>
    <name evidence="6" type="ORF">CUNI_LOCUS2018</name>
</gene>
<dbReference type="PANTHER" id="PTHR10504">
    <property type="entry name" value="BACTERICIDAL PERMEABILITY-INCREASING BPI PROTEIN-RELATED"/>
    <property type="match status" value="1"/>
</dbReference>
<organism evidence="6 7">
    <name type="scientific">Candidula unifasciata</name>
    <dbReference type="NCBI Taxonomy" id="100452"/>
    <lineage>
        <taxon>Eukaryota</taxon>
        <taxon>Metazoa</taxon>
        <taxon>Spiralia</taxon>
        <taxon>Lophotrochozoa</taxon>
        <taxon>Mollusca</taxon>
        <taxon>Gastropoda</taxon>
        <taxon>Heterobranchia</taxon>
        <taxon>Euthyneura</taxon>
        <taxon>Panpulmonata</taxon>
        <taxon>Eupulmonata</taxon>
        <taxon>Stylommatophora</taxon>
        <taxon>Helicina</taxon>
        <taxon>Helicoidea</taxon>
        <taxon>Geomitridae</taxon>
        <taxon>Candidula</taxon>
    </lineage>
</organism>
<keyword evidence="2" id="KW-1015">Disulfide bond</keyword>
<dbReference type="SMART" id="SM00329">
    <property type="entry name" value="BPI2"/>
    <property type="match status" value="1"/>
</dbReference>
<evidence type="ECO:0000256" key="1">
    <source>
        <dbReference type="ARBA" id="ARBA00007292"/>
    </source>
</evidence>
<comment type="similarity">
    <text evidence="1">Belongs to the BPI/LBP/Plunc superfamily. BPI/LBP family.</text>
</comment>
<evidence type="ECO:0008006" key="8">
    <source>
        <dbReference type="Google" id="ProtNLM"/>
    </source>
</evidence>
<evidence type="ECO:0000313" key="7">
    <source>
        <dbReference type="Proteomes" id="UP000678393"/>
    </source>
</evidence>
<evidence type="ECO:0000256" key="3">
    <source>
        <dbReference type="SAM" id="SignalP"/>
    </source>
</evidence>
<sequence>MSAITSVFLFLLTSSLAYAAGPGVKLAVTNNGLVFASQVAGAELRSKLQTLNIPDQSGSEGSKSWSLKNIHINGITGPDAHISLNPEASGITLGISNFGINLYADWSAKYRIIFKISSSGSVDFSISGASITLVAGLGEKNGRPSVFAKSCSCNLGDIGIKFHGGLAALILNMFKGAVRNKVRSLLQDKVSSTTIHLNVEIAKKFILDYSLTSAPTVTGNYIEVATKGTVYWKDNRQESPYTPAVLPDLSDFSNMLYLDVTEYSANTFAYVAHVNGFLKYAITVDNLKDHYPDSKLELRINSSSAPSVKFESHKLTIAAAATVEVAAHTPDGVVTPLLLKVSVSVTVDPSVVNGNLTGSVTGYTFNIAVIKSDIGEINEADLNKLIREAIDEVVIPGLNEYCKQGIPLPVTGIFRLYNAKLNLQPGYLQIATDVEYLK</sequence>
<dbReference type="AlphaFoldDB" id="A0A8S3YNE6"/>
<evidence type="ECO:0000256" key="2">
    <source>
        <dbReference type="ARBA" id="ARBA00023157"/>
    </source>
</evidence>
<proteinExistence type="inferred from homology"/>
<reference evidence="6" key="1">
    <citation type="submission" date="2021-04" db="EMBL/GenBank/DDBJ databases">
        <authorList>
            <consortium name="Molecular Ecology Group"/>
        </authorList>
    </citation>
    <scope>NUCLEOTIDE SEQUENCE</scope>
</reference>
<accession>A0A8S3YNE6</accession>
<dbReference type="InterPro" id="IPR017942">
    <property type="entry name" value="Lipid-bd_serum_glycop_N"/>
</dbReference>
<dbReference type="Proteomes" id="UP000678393">
    <property type="component" value="Unassembled WGS sequence"/>
</dbReference>
<comment type="caution">
    <text evidence="6">The sequence shown here is derived from an EMBL/GenBank/DDBJ whole genome shotgun (WGS) entry which is preliminary data.</text>
</comment>
<evidence type="ECO:0000259" key="5">
    <source>
        <dbReference type="SMART" id="SM00329"/>
    </source>
</evidence>
<dbReference type="Gene3D" id="3.15.10.10">
    <property type="entry name" value="Bactericidal permeability-increasing protein, domain 1"/>
    <property type="match status" value="1"/>
</dbReference>
<dbReference type="Pfam" id="PF01273">
    <property type="entry name" value="LBP_BPI_CETP"/>
    <property type="match status" value="1"/>
</dbReference>
<dbReference type="InterPro" id="IPR032942">
    <property type="entry name" value="BPI/LBP/Plunc"/>
</dbReference>
<keyword evidence="3" id="KW-0732">Signal</keyword>
<feature type="chain" id="PRO_5035925361" description="Bactericidal permeability-increasing protein" evidence="3">
    <location>
        <begin position="20"/>
        <end position="438"/>
    </location>
</feature>
<feature type="domain" description="Lipid-binding serum glycoprotein N-terminal" evidence="4">
    <location>
        <begin position="27"/>
        <end position="235"/>
    </location>
</feature>
<keyword evidence="7" id="KW-1185">Reference proteome</keyword>